<feature type="region of interest" description="Disordered" evidence="1">
    <location>
        <begin position="136"/>
        <end position="171"/>
    </location>
</feature>
<protein>
    <submittedName>
        <fullName evidence="2">Uncharacterized protein</fullName>
    </submittedName>
</protein>
<dbReference type="RefSeq" id="XP_066662859.1">
    <property type="nucleotide sequence ID" value="XM_066817167.1"/>
</dbReference>
<evidence type="ECO:0000256" key="1">
    <source>
        <dbReference type="SAM" id="MobiDB-lite"/>
    </source>
</evidence>
<keyword evidence="3" id="KW-1185">Reference proteome</keyword>
<comment type="caution">
    <text evidence="2">The sequence shown here is derived from an EMBL/GenBank/DDBJ whole genome shotgun (WGS) entry which is preliminary data.</text>
</comment>
<feature type="compositionally biased region" description="Basic and acidic residues" evidence="1">
    <location>
        <begin position="137"/>
        <end position="153"/>
    </location>
</feature>
<evidence type="ECO:0000313" key="3">
    <source>
        <dbReference type="Proteomes" id="UP001433268"/>
    </source>
</evidence>
<dbReference type="GeneID" id="92050227"/>
<reference evidence="2 3" key="1">
    <citation type="submission" date="2023-01" db="EMBL/GenBank/DDBJ databases">
        <title>Analysis of 21 Apiospora genomes using comparative genomics revels a genus with tremendous synthesis potential of carbohydrate active enzymes and secondary metabolites.</title>
        <authorList>
            <person name="Sorensen T."/>
        </authorList>
    </citation>
    <scope>NUCLEOTIDE SEQUENCE [LARGE SCALE GENOMIC DNA]</scope>
    <source>
        <strain evidence="2 3">CBS 114990</strain>
    </source>
</reference>
<evidence type="ECO:0000313" key="2">
    <source>
        <dbReference type="EMBL" id="KAK8066106.1"/>
    </source>
</evidence>
<dbReference type="EMBL" id="JAQQWN010000009">
    <property type="protein sequence ID" value="KAK8066106.1"/>
    <property type="molecule type" value="Genomic_DNA"/>
</dbReference>
<name>A0ABR1V4I0_9PEZI</name>
<accession>A0ABR1V4I0</accession>
<organism evidence="2 3">
    <name type="scientific">Apiospora hydei</name>
    <dbReference type="NCBI Taxonomy" id="1337664"/>
    <lineage>
        <taxon>Eukaryota</taxon>
        <taxon>Fungi</taxon>
        <taxon>Dikarya</taxon>
        <taxon>Ascomycota</taxon>
        <taxon>Pezizomycotina</taxon>
        <taxon>Sordariomycetes</taxon>
        <taxon>Xylariomycetidae</taxon>
        <taxon>Amphisphaeriales</taxon>
        <taxon>Apiosporaceae</taxon>
        <taxon>Apiospora</taxon>
    </lineage>
</organism>
<proteinExistence type="predicted"/>
<gene>
    <name evidence="2" type="ORF">PG997_012853</name>
</gene>
<sequence>MRRQKQYMHPSYADMQARWGWGKLGSVMAAHKGHNGDWSRWSVRPDGMHGRSPVKRDRRLANIPRLAQPPTVGNWHVEIRYRRIRGRRRPRLAEPPPRSANKNATPDRWQLWVQNRLLHQPPLSSMPSFVNWKRRQKQAERVARDGGNEHLIRNDAPPCIHAGTGELGDAA</sequence>
<dbReference type="Proteomes" id="UP001433268">
    <property type="component" value="Unassembled WGS sequence"/>
</dbReference>